<comment type="caution">
    <text evidence="2">The sequence shown here is derived from an EMBL/GenBank/DDBJ whole genome shotgun (WGS) entry which is preliminary data.</text>
</comment>
<gene>
    <name evidence="2" type="ORF">SNAT2548_LOCUS23362</name>
</gene>
<proteinExistence type="predicted"/>
<keyword evidence="3" id="KW-1185">Reference proteome</keyword>
<evidence type="ECO:0000256" key="1">
    <source>
        <dbReference type="SAM" id="MobiDB-lite"/>
    </source>
</evidence>
<feature type="compositionally biased region" description="Acidic residues" evidence="1">
    <location>
        <begin position="310"/>
        <end position="319"/>
    </location>
</feature>
<accession>A0A812RC31</accession>
<evidence type="ECO:0000313" key="3">
    <source>
        <dbReference type="Proteomes" id="UP000604046"/>
    </source>
</evidence>
<protein>
    <submittedName>
        <fullName evidence="2">Uncharacterized protein</fullName>
    </submittedName>
</protein>
<sequence length="357" mass="38306">MSSELREARAKIPSDASVAEHLTCSQLDSVDDWLLSVAADFLTQAKERLSEGFARVSATSVEVDAVLKKLPDFADEVAFREAGVQVVQKVAGLTAKLEQEASSLKENASSAEACMKARFSDRAPDAALLQSCGEAAKRVSSEFLKQTSGLVARAGSVVALVANLCLLRSPALQAPSPSADSFEQLRDVVKSLVGKLGKMKEIASDSDEFDKAFLSFADGIVTQSKLVLARQKSVKRGSKRAAGDEAEEVLEAGESASMLPKSKLSKKEAKDEVTKKDKSDKKKDKDKDKSDKVQEKAKSKKKKKKAKEDSDTDEEDASDNEAQKSKKAKKDIGEEKKAGPKAKATPKAGRGRGRGRG</sequence>
<reference evidence="2" key="1">
    <citation type="submission" date="2021-02" db="EMBL/GenBank/DDBJ databases">
        <authorList>
            <person name="Dougan E. K."/>
            <person name="Rhodes N."/>
            <person name="Thang M."/>
            <person name="Chan C."/>
        </authorList>
    </citation>
    <scope>NUCLEOTIDE SEQUENCE</scope>
</reference>
<dbReference type="Proteomes" id="UP000604046">
    <property type="component" value="Unassembled WGS sequence"/>
</dbReference>
<feature type="compositionally biased region" description="Basic and acidic residues" evidence="1">
    <location>
        <begin position="265"/>
        <end position="297"/>
    </location>
</feature>
<dbReference type="EMBL" id="CAJNDS010002319">
    <property type="protein sequence ID" value="CAE7429782.1"/>
    <property type="molecule type" value="Genomic_DNA"/>
</dbReference>
<name>A0A812RC31_9DINO</name>
<dbReference type="AlphaFoldDB" id="A0A812RC31"/>
<evidence type="ECO:0000313" key="2">
    <source>
        <dbReference type="EMBL" id="CAE7429782.1"/>
    </source>
</evidence>
<feature type="region of interest" description="Disordered" evidence="1">
    <location>
        <begin position="231"/>
        <end position="357"/>
    </location>
</feature>
<organism evidence="2 3">
    <name type="scientific">Symbiodinium natans</name>
    <dbReference type="NCBI Taxonomy" id="878477"/>
    <lineage>
        <taxon>Eukaryota</taxon>
        <taxon>Sar</taxon>
        <taxon>Alveolata</taxon>
        <taxon>Dinophyceae</taxon>
        <taxon>Suessiales</taxon>
        <taxon>Symbiodiniaceae</taxon>
        <taxon>Symbiodinium</taxon>
    </lineage>
</organism>